<name>A0A835W1A4_9CHLO</name>
<dbReference type="PANTHER" id="PTHR31516:SF17">
    <property type="entry name" value="STABILIZER OF AXONEMAL MICROTUBULES 2"/>
    <property type="match status" value="1"/>
</dbReference>
<feature type="region of interest" description="Disordered" evidence="2">
    <location>
        <begin position="1"/>
        <end position="27"/>
    </location>
</feature>
<organism evidence="3 4">
    <name type="scientific">Chlamydomonas schloesseri</name>
    <dbReference type="NCBI Taxonomy" id="2026947"/>
    <lineage>
        <taxon>Eukaryota</taxon>
        <taxon>Viridiplantae</taxon>
        <taxon>Chlorophyta</taxon>
        <taxon>core chlorophytes</taxon>
        <taxon>Chlorophyceae</taxon>
        <taxon>CS clade</taxon>
        <taxon>Chlamydomonadales</taxon>
        <taxon>Chlamydomonadaceae</taxon>
        <taxon>Chlamydomonas</taxon>
    </lineage>
</organism>
<protein>
    <submittedName>
        <fullName evidence="3">Uncharacterized protein</fullName>
    </submittedName>
</protein>
<dbReference type="GO" id="GO:0005856">
    <property type="term" value="C:cytoskeleton"/>
    <property type="evidence" value="ECO:0007669"/>
    <property type="project" value="TreeGrafter"/>
</dbReference>
<evidence type="ECO:0000256" key="2">
    <source>
        <dbReference type="SAM" id="MobiDB-lite"/>
    </source>
</evidence>
<dbReference type="InterPro" id="IPR033336">
    <property type="entry name" value="SAXO1/2"/>
</dbReference>
<evidence type="ECO:0000313" key="3">
    <source>
        <dbReference type="EMBL" id="KAG2432416.1"/>
    </source>
</evidence>
<feature type="region of interest" description="Disordered" evidence="2">
    <location>
        <begin position="214"/>
        <end position="313"/>
    </location>
</feature>
<feature type="region of interest" description="Disordered" evidence="2">
    <location>
        <begin position="402"/>
        <end position="457"/>
    </location>
</feature>
<evidence type="ECO:0000313" key="4">
    <source>
        <dbReference type="Proteomes" id="UP000613740"/>
    </source>
</evidence>
<gene>
    <name evidence="3" type="ORF">HYH02_012987</name>
</gene>
<reference evidence="3" key="1">
    <citation type="journal article" date="2020" name="bioRxiv">
        <title>Comparative genomics of Chlamydomonas.</title>
        <authorList>
            <person name="Craig R.J."/>
            <person name="Hasan A.R."/>
            <person name="Ness R.W."/>
            <person name="Keightley P.D."/>
        </authorList>
    </citation>
    <scope>NUCLEOTIDE SEQUENCE</scope>
    <source>
        <strain evidence="3">CCAP 11/173</strain>
    </source>
</reference>
<dbReference type="GO" id="GO:0008017">
    <property type="term" value="F:microtubule binding"/>
    <property type="evidence" value="ECO:0007669"/>
    <property type="project" value="InterPro"/>
</dbReference>
<dbReference type="EMBL" id="JAEHOD010000067">
    <property type="protein sequence ID" value="KAG2432416.1"/>
    <property type="molecule type" value="Genomic_DNA"/>
</dbReference>
<accession>A0A835W1A4</accession>
<dbReference type="Pfam" id="PF05217">
    <property type="entry name" value="SAXO1-2"/>
    <property type="match status" value="1"/>
</dbReference>
<feature type="compositionally biased region" description="Basic residues" evidence="2">
    <location>
        <begin position="16"/>
        <end position="26"/>
    </location>
</feature>
<feature type="compositionally biased region" description="Basic and acidic residues" evidence="2">
    <location>
        <begin position="299"/>
        <end position="309"/>
    </location>
</feature>
<feature type="compositionally biased region" description="Low complexity" evidence="2">
    <location>
        <begin position="263"/>
        <end position="273"/>
    </location>
</feature>
<dbReference type="Proteomes" id="UP000613740">
    <property type="component" value="Unassembled WGS sequence"/>
</dbReference>
<feature type="compositionally biased region" description="Basic and acidic residues" evidence="2">
    <location>
        <begin position="247"/>
        <end position="257"/>
    </location>
</feature>
<comment type="caution">
    <text evidence="3">The sequence shown here is derived from an EMBL/GenBank/DDBJ whole genome shotgun (WGS) entry which is preliminary data.</text>
</comment>
<keyword evidence="4" id="KW-1185">Reference proteome</keyword>
<dbReference type="PANTHER" id="PTHR31516">
    <property type="entry name" value="STABILIZER OF AXONEMAL MICROTUBULES 2"/>
    <property type="match status" value="1"/>
</dbReference>
<comment type="similarity">
    <text evidence="1">Belongs to the FAM154 family.</text>
</comment>
<dbReference type="OrthoDB" id="365640at2759"/>
<evidence type="ECO:0000256" key="1">
    <source>
        <dbReference type="ARBA" id="ARBA00008738"/>
    </source>
</evidence>
<sequence>MADTQPVLEMTTTGNPKKKPCCKGRKKEPWTDGALLTEYQKEYWEKRAPYQRQGATYPRTNLGTGGGFEGVSSYAATYRGPQGERAQPFKPAPTVAENQPFSPWTTYKVDFPAKEVPYARVRPSHQLAPAEGPFVDATTMRTDYPGWMGAKPSTPAQGRSVSVPRGLGPFEGLSSYKEDYRKWPGARAAPAAPLLGSNAALPRGAFNDATTHRTCYTPKAVGPPERFHPQQQTERPEGWFDGVPSTEYRRHYTEKDGGPQPRAGATTGASGAALPKGPFAGTSTYTTEYRPRTAPVYERAGKPADDARESGPFMGATTYGDSYIKKDAPYARVKPINALQPSAGPFEDATENRTCFQNWGTQPVARPALHRAGNLASGGPFDGASTYKTDFHKMAAAARAPVGRPVSGHRGLRQPGPFQGISTYTTDYIPKPFDPSRSYAPGACSSCDPASDCEDEP</sequence>
<dbReference type="AlphaFoldDB" id="A0A835W1A4"/>
<proteinExistence type="inferred from homology"/>